<name>A0A8T9SW37_9BACT</name>
<dbReference type="InterPro" id="IPR008030">
    <property type="entry name" value="NmrA-like"/>
</dbReference>
<dbReference type="InterPro" id="IPR052718">
    <property type="entry name" value="NmrA-type_oxidoreductase"/>
</dbReference>
<sequence length="286" mass="30378">MIAITGATGHLGRATLNALSSKVPANQLIALVRDPQKATDLSAQGVQVRQGDYNDPAALQAAFQGAEKVLLISGDDLENRLQQHKNVIDAAKEAGVRHVLYTSVTNPSADSHFGASPSHVATEAYLKESSLTYTMLRNTLYLDILPMMIGDNALPSGQLYAAAGDGKVSYALRQDLAEATAAILATPGHDNQTYDLAPAPAYSFQDIAATLREVAGQPVQYVPISPEALAAGMREHHVPEPVVTMMVGLSKAMAADEFNLSSPTLEELLGRRPTDLKTFLAGVYGK</sequence>
<proteinExistence type="predicted"/>
<protein>
    <submittedName>
        <fullName evidence="2">SDR family oxidoreductase</fullName>
    </submittedName>
</protein>
<evidence type="ECO:0000313" key="3">
    <source>
        <dbReference type="Proteomes" id="UP000829925"/>
    </source>
</evidence>
<dbReference type="InterPro" id="IPR036291">
    <property type="entry name" value="NAD(P)-bd_dom_sf"/>
</dbReference>
<dbReference type="CDD" id="cd05269">
    <property type="entry name" value="TMR_SDR_a"/>
    <property type="match status" value="1"/>
</dbReference>
<reference evidence="2 3" key="1">
    <citation type="submission" date="2022-04" db="EMBL/GenBank/DDBJ databases">
        <title>Hymenobacter sp. isolated from the air.</title>
        <authorList>
            <person name="Won M."/>
            <person name="Lee C.-M."/>
            <person name="Woen H.-Y."/>
            <person name="Kwon S.-W."/>
        </authorList>
    </citation>
    <scope>NUCLEOTIDE SEQUENCE [LARGE SCALE GENOMIC DNA]</scope>
    <source>
        <strain evidence="3">5413 J-13</strain>
    </source>
</reference>
<organism evidence="2 3">
    <name type="scientific">Hymenobacter aerilatus</name>
    <dbReference type="NCBI Taxonomy" id="2932251"/>
    <lineage>
        <taxon>Bacteria</taxon>
        <taxon>Pseudomonadati</taxon>
        <taxon>Bacteroidota</taxon>
        <taxon>Cytophagia</taxon>
        <taxon>Cytophagales</taxon>
        <taxon>Hymenobacteraceae</taxon>
        <taxon>Hymenobacter</taxon>
    </lineage>
</organism>
<feature type="domain" description="NmrA-like" evidence="1">
    <location>
        <begin position="2"/>
        <end position="254"/>
    </location>
</feature>
<accession>A0A8T9SW37</accession>
<dbReference type="AlphaFoldDB" id="A0A8T9SW37"/>
<dbReference type="SUPFAM" id="SSF51735">
    <property type="entry name" value="NAD(P)-binding Rossmann-fold domains"/>
    <property type="match status" value="1"/>
</dbReference>
<dbReference type="Proteomes" id="UP000829925">
    <property type="component" value="Chromosome"/>
</dbReference>
<evidence type="ECO:0000313" key="2">
    <source>
        <dbReference type="EMBL" id="UOR06422.1"/>
    </source>
</evidence>
<dbReference type="Gene3D" id="3.40.50.720">
    <property type="entry name" value="NAD(P)-binding Rossmann-like Domain"/>
    <property type="match status" value="1"/>
</dbReference>
<dbReference type="PANTHER" id="PTHR47129">
    <property type="entry name" value="QUINONE OXIDOREDUCTASE 2"/>
    <property type="match status" value="1"/>
</dbReference>
<dbReference type="RefSeq" id="WP_245095388.1">
    <property type="nucleotide sequence ID" value="NZ_CP095053.1"/>
</dbReference>
<dbReference type="KEGG" id="haei:MUN82_04840"/>
<dbReference type="Pfam" id="PF05368">
    <property type="entry name" value="NmrA"/>
    <property type="match status" value="1"/>
</dbReference>
<dbReference type="PANTHER" id="PTHR47129:SF1">
    <property type="entry name" value="NMRA-LIKE DOMAIN-CONTAINING PROTEIN"/>
    <property type="match status" value="1"/>
</dbReference>
<dbReference type="EMBL" id="CP095053">
    <property type="protein sequence ID" value="UOR06422.1"/>
    <property type="molecule type" value="Genomic_DNA"/>
</dbReference>
<keyword evidence="3" id="KW-1185">Reference proteome</keyword>
<evidence type="ECO:0000259" key="1">
    <source>
        <dbReference type="Pfam" id="PF05368"/>
    </source>
</evidence>
<dbReference type="Gene3D" id="3.90.25.10">
    <property type="entry name" value="UDP-galactose 4-epimerase, domain 1"/>
    <property type="match status" value="1"/>
</dbReference>
<gene>
    <name evidence="2" type="ORF">MUN82_04840</name>
</gene>